<dbReference type="EnsemblFungi" id="MAPG_09792T0">
    <property type="protein sequence ID" value="MAPG_09792T0"/>
    <property type="gene ID" value="MAPG_09792"/>
</dbReference>
<evidence type="ECO:0000256" key="1">
    <source>
        <dbReference type="SAM" id="MobiDB-lite"/>
    </source>
</evidence>
<name>A0A0C4EAV8_MAGP6</name>
<evidence type="ECO:0000313" key="3">
    <source>
        <dbReference type="EnsemblFungi" id="MAPG_09792T0"/>
    </source>
</evidence>
<reference evidence="3" key="5">
    <citation type="submission" date="2015-06" db="UniProtKB">
        <authorList>
            <consortium name="EnsemblFungi"/>
        </authorList>
    </citation>
    <scope>IDENTIFICATION</scope>
    <source>
        <strain evidence="3">ATCC 64411</strain>
    </source>
</reference>
<proteinExistence type="predicted"/>
<reference evidence="2" key="2">
    <citation type="submission" date="2010-05" db="EMBL/GenBank/DDBJ databases">
        <title>The Genome Sequence of Magnaporthe poae strain ATCC 64411.</title>
        <authorList>
            <consortium name="The Broad Institute Genome Sequencing Platform"/>
            <consortium name="Broad Institute Genome Sequencing Center for Infectious Disease"/>
            <person name="Ma L.-J."/>
            <person name="Dead R."/>
            <person name="Young S."/>
            <person name="Zeng Q."/>
            <person name="Koehrsen M."/>
            <person name="Alvarado L."/>
            <person name="Berlin A."/>
            <person name="Chapman S.B."/>
            <person name="Chen Z."/>
            <person name="Freedman E."/>
            <person name="Gellesch M."/>
            <person name="Goldberg J."/>
            <person name="Griggs A."/>
            <person name="Gujja S."/>
            <person name="Heilman E.R."/>
            <person name="Heiman D."/>
            <person name="Hepburn T."/>
            <person name="Howarth C."/>
            <person name="Jen D."/>
            <person name="Larson L."/>
            <person name="Mehta T."/>
            <person name="Neiman D."/>
            <person name="Pearson M."/>
            <person name="Roberts A."/>
            <person name="Saif S."/>
            <person name="Shea T."/>
            <person name="Shenoy N."/>
            <person name="Sisk P."/>
            <person name="Stolte C."/>
            <person name="Sykes S."/>
            <person name="Walk T."/>
            <person name="White J."/>
            <person name="Yandava C."/>
            <person name="Haas B."/>
            <person name="Nusbaum C."/>
            <person name="Birren B."/>
        </authorList>
    </citation>
    <scope>NUCLEOTIDE SEQUENCE</scope>
    <source>
        <strain evidence="2">ATCC 64411</strain>
    </source>
</reference>
<dbReference type="OrthoDB" id="4152607at2759"/>
<sequence>MPCGRPAESTTNGGVTGRTMARRIPATSRLSLGSRPPAEAADALNRHLWGRPTESGHSNLVSWATSLLFALRFAFYRQPRDGTPLEDIKLCIINTKLFPAGVFVRDLPQTLTSLSRRRNEDYRRNGDYFGEFLSQGALHLDGKSCIVSLADLVDRGLLRPHPALDRDHEHHRWANWVKQERCRWSDPTWAFSRPDEPVVPAELFSLVSLFKPGFYLPVAAALSSLQPRDPSNHHLLESLDLALARDADDATLKHYYNPCNPFLTSNQHAADKRMPEVDQANTLIRNLAILREEKKKVLPLSTVPATGSPQGGGQVGAESTEGSIVAWQAWLHALPKLLPAAGMPAW</sequence>
<gene>
    <name evidence="2" type="ORF">MAPG_09792</name>
</gene>
<reference evidence="3" key="4">
    <citation type="journal article" date="2015" name="G3 (Bethesda)">
        <title>Genome sequences of three phytopathogenic species of the Magnaporthaceae family of fungi.</title>
        <authorList>
            <person name="Okagaki L.H."/>
            <person name="Nunes C.C."/>
            <person name="Sailsbery J."/>
            <person name="Clay B."/>
            <person name="Brown D."/>
            <person name="John T."/>
            <person name="Oh Y."/>
            <person name="Young N."/>
            <person name="Fitzgerald M."/>
            <person name="Haas B.J."/>
            <person name="Zeng Q."/>
            <person name="Young S."/>
            <person name="Adiconis X."/>
            <person name="Fan L."/>
            <person name="Levin J.Z."/>
            <person name="Mitchell T.K."/>
            <person name="Okubara P.A."/>
            <person name="Farman M.L."/>
            <person name="Kohn L.M."/>
            <person name="Birren B."/>
            <person name="Ma L.-J."/>
            <person name="Dean R.A."/>
        </authorList>
    </citation>
    <scope>NUCLEOTIDE SEQUENCE</scope>
    <source>
        <strain evidence="3">ATCC 64411 / 73-15</strain>
    </source>
</reference>
<dbReference type="STRING" id="644358.A0A0C4EAV8"/>
<organism evidence="3 4">
    <name type="scientific">Magnaporthiopsis poae (strain ATCC 64411 / 73-15)</name>
    <name type="common">Kentucky bluegrass fungus</name>
    <name type="synonym">Magnaporthe poae</name>
    <dbReference type="NCBI Taxonomy" id="644358"/>
    <lineage>
        <taxon>Eukaryota</taxon>
        <taxon>Fungi</taxon>
        <taxon>Dikarya</taxon>
        <taxon>Ascomycota</taxon>
        <taxon>Pezizomycotina</taxon>
        <taxon>Sordariomycetes</taxon>
        <taxon>Sordariomycetidae</taxon>
        <taxon>Magnaporthales</taxon>
        <taxon>Magnaporthaceae</taxon>
        <taxon>Magnaporthiopsis</taxon>
    </lineage>
</organism>
<dbReference type="VEuPathDB" id="FungiDB:MAPG_09792"/>
<reference evidence="4" key="1">
    <citation type="submission" date="2010-05" db="EMBL/GenBank/DDBJ databases">
        <title>The genome sequence of Magnaporthe poae strain ATCC 64411.</title>
        <authorList>
            <person name="Ma L.-J."/>
            <person name="Dead R."/>
            <person name="Young S."/>
            <person name="Zeng Q."/>
            <person name="Koehrsen M."/>
            <person name="Alvarado L."/>
            <person name="Berlin A."/>
            <person name="Chapman S.B."/>
            <person name="Chen Z."/>
            <person name="Freedman E."/>
            <person name="Gellesch M."/>
            <person name="Goldberg J."/>
            <person name="Griggs A."/>
            <person name="Gujja S."/>
            <person name="Heilman E.R."/>
            <person name="Heiman D."/>
            <person name="Hepburn T."/>
            <person name="Howarth C."/>
            <person name="Jen D."/>
            <person name="Larson L."/>
            <person name="Mehta T."/>
            <person name="Neiman D."/>
            <person name="Pearson M."/>
            <person name="Roberts A."/>
            <person name="Saif S."/>
            <person name="Shea T."/>
            <person name="Shenoy N."/>
            <person name="Sisk P."/>
            <person name="Stolte C."/>
            <person name="Sykes S."/>
            <person name="Walk T."/>
            <person name="White J."/>
            <person name="Yandava C."/>
            <person name="Haas B."/>
            <person name="Nusbaum C."/>
            <person name="Birren B."/>
        </authorList>
    </citation>
    <scope>NUCLEOTIDE SEQUENCE [LARGE SCALE GENOMIC DNA]</scope>
    <source>
        <strain evidence="4">ATCC 64411 / 73-15</strain>
    </source>
</reference>
<reference evidence="2" key="3">
    <citation type="submission" date="2011-03" db="EMBL/GenBank/DDBJ databases">
        <title>Annotation of Magnaporthe poae ATCC 64411.</title>
        <authorList>
            <person name="Ma L.-J."/>
            <person name="Dead R."/>
            <person name="Young S.K."/>
            <person name="Zeng Q."/>
            <person name="Gargeya S."/>
            <person name="Fitzgerald M."/>
            <person name="Haas B."/>
            <person name="Abouelleil A."/>
            <person name="Alvarado L."/>
            <person name="Arachchi H.M."/>
            <person name="Berlin A."/>
            <person name="Brown A."/>
            <person name="Chapman S.B."/>
            <person name="Chen Z."/>
            <person name="Dunbar C."/>
            <person name="Freedman E."/>
            <person name="Gearin G."/>
            <person name="Gellesch M."/>
            <person name="Goldberg J."/>
            <person name="Griggs A."/>
            <person name="Gujja S."/>
            <person name="Heiman D."/>
            <person name="Howarth C."/>
            <person name="Larson L."/>
            <person name="Lui A."/>
            <person name="MacDonald P.J.P."/>
            <person name="Mehta T."/>
            <person name="Montmayeur A."/>
            <person name="Murphy C."/>
            <person name="Neiman D."/>
            <person name="Pearson M."/>
            <person name="Priest M."/>
            <person name="Roberts A."/>
            <person name="Saif S."/>
            <person name="Shea T."/>
            <person name="Shenoy N."/>
            <person name="Sisk P."/>
            <person name="Stolte C."/>
            <person name="Sykes S."/>
            <person name="Yandava C."/>
            <person name="Wortman J."/>
            <person name="Nusbaum C."/>
            <person name="Birren B."/>
        </authorList>
    </citation>
    <scope>NUCLEOTIDE SEQUENCE</scope>
    <source>
        <strain evidence="2">ATCC 64411</strain>
    </source>
</reference>
<protein>
    <submittedName>
        <fullName evidence="2 3">Uncharacterized protein</fullName>
    </submittedName>
</protein>
<keyword evidence="4" id="KW-1185">Reference proteome</keyword>
<dbReference type="Proteomes" id="UP000011715">
    <property type="component" value="Unassembled WGS sequence"/>
</dbReference>
<dbReference type="EMBL" id="GL876976">
    <property type="protein sequence ID" value="KLU91271.1"/>
    <property type="molecule type" value="Genomic_DNA"/>
</dbReference>
<evidence type="ECO:0000313" key="2">
    <source>
        <dbReference type="EMBL" id="KLU91271.1"/>
    </source>
</evidence>
<evidence type="ECO:0000313" key="4">
    <source>
        <dbReference type="Proteomes" id="UP000011715"/>
    </source>
</evidence>
<feature type="region of interest" description="Disordered" evidence="1">
    <location>
        <begin position="1"/>
        <end position="37"/>
    </location>
</feature>
<dbReference type="AlphaFoldDB" id="A0A0C4EAV8"/>
<dbReference type="EMBL" id="ADBL01002507">
    <property type="status" value="NOT_ANNOTATED_CDS"/>
    <property type="molecule type" value="Genomic_DNA"/>
</dbReference>
<accession>A0A0C4EAV8</accession>
<dbReference type="eggNOG" id="ENOG502SJQX">
    <property type="taxonomic scope" value="Eukaryota"/>
</dbReference>